<reference evidence="1 2" key="1">
    <citation type="submission" date="2014-06" db="EMBL/GenBank/DDBJ databases">
        <authorList>
            <person name="Swart Estienne"/>
        </authorList>
    </citation>
    <scope>NUCLEOTIDE SEQUENCE [LARGE SCALE GENOMIC DNA]</scope>
    <source>
        <strain evidence="1 2">130c</strain>
    </source>
</reference>
<evidence type="ECO:0000313" key="2">
    <source>
        <dbReference type="Proteomes" id="UP000039865"/>
    </source>
</evidence>
<keyword evidence="2" id="KW-1185">Reference proteome</keyword>
<protein>
    <submittedName>
        <fullName evidence="1">Uncharacterized protein</fullName>
    </submittedName>
</protein>
<dbReference type="AlphaFoldDB" id="A0A078B7F4"/>
<dbReference type="EMBL" id="CCKQ01018388">
    <property type="protein sequence ID" value="CDW90344.1"/>
    <property type="molecule type" value="Genomic_DNA"/>
</dbReference>
<organism evidence="1 2">
    <name type="scientific">Stylonychia lemnae</name>
    <name type="common">Ciliate</name>
    <dbReference type="NCBI Taxonomy" id="5949"/>
    <lineage>
        <taxon>Eukaryota</taxon>
        <taxon>Sar</taxon>
        <taxon>Alveolata</taxon>
        <taxon>Ciliophora</taxon>
        <taxon>Intramacronucleata</taxon>
        <taxon>Spirotrichea</taxon>
        <taxon>Stichotrichia</taxon>
        <taxon>Sporadotrichida</taxon>
        <taxon>Oxytrichidae</taxon>
        <taxon>Stylonychinae</taxon>
        <taxon>Stylonychia</taxon>
    </lineage>
</organism>
<dbReference type="InParanoid" id="A0A078B7F4"/>
<accession>A0A078B7F4</accession>
<proteinExistence type="predicted"/>
<evidence type="ECO:0000313" key="1">
    <source>
        <dbReference type="EMBL" id="CDW90344.1"/>
    </source>
</evidence>
<sequence length="331" mass="38465">MGNCCTTRDREISLDAYGKDYYYETGQKGFKTEVSKSLLYISQYLDSNRDAQMIVLSYQKNEMKNFLQSLSSIITIIKSKTGQLFIPTVIQNSPININNEMLITLRSIEKMDKISIDREAIIDDSMLARSFITRDMQFLTSEPEKQRDQLLNDLRNMYNQEGLMIVGGVQDPGMVNNLKMLFYKTQNFKNTDQSTYQSYDIKIHVYPDTTTQQEFQIIVNQAQVESNSQLRSVISYEDAKKGRSHFLIFQEYQADLIYLITDYPDYLHEEYQQVLRDAILGAKTPNDLVLKQQYSEKMSTYMNVQEKRSGNRVVECITNNSLADSFIIYAQ</sequence>
<dbReference type="Proteomes" id="UP000039865">
    <property type="component" value="Unassembled WGS sequence"/>
</dbReference>
<name>A0A078B7F4_STYLE</name>
<dbReference type="OrthoDB" id="10556692at2759"/>
<gene>
    <name evidence="1" type="primary">Contig10626.g11346</name>
    <name evidence="1" type="ORF">STYLEM_19486</name>
</gene>